<gene>
    <name evidence="1" type="ORF">GMARGA_LOCUS2315</name>
</gene>
<feature type="non-terminal residue" evidence="1">
    <location>
        <position position="1"/>
    </location>
</feature>
<organism evidence="1 2">
    <name type="scientific">Gigaspora margarita</name>
    <dbReference type="NCBI Taxonomy" id="4874"/>
    <lineage>
        <taxon>Eukaryota</taxon>
        <taxon>Fungi</taxon>
        <taxon>Fungi incertae sedis</taxon>
        <taxon>Mucoromycota</taxon>
        <taxon>Glomeromycotina</taxon>
        <taxon>Glomeromycetes</taxon>
        <taxon>Diversisporales</taxon>
        <taxon>Gigasporaceae</taxon>
        <taxon>Gigaspora</taxon>
    </lineage>
</organism>
<comment type="caution">
    <text evidence="1">The sequence shown here is derived from an EMBL/GenBank/DDBJ whole genome shotgun (WGS) entry which is preliminary data.</text>
</comment>
<protein>
    <submittedName>
        <fullName evidence="1">6257_t:CDS:1</fullName>
    </submittedName>
</protein>
<reference evidence="1 2" key="1">
    <citation type="submission" date="2021-06" db="EMBL/GenBank/DDBJ databases">
        <authorList>
            <person name="Kallberg Y."/>
            <person name="Tangrot J."/>
            <person name="Rosling A."/>
        </authorList>
    </citation>
    <scope>NUCLEOTIDE SEQUENCE [LARGE SCALE GENOMIC DNA]</scope>
    <source>
        <strain evidence="1 2">120-4 pot B 10/14</strain>
    </source>
</reference>
<sequence length="62" mass="6942">EKAVYLDADPLGTRNPVVDSKNQILATYYNTDKTTKEPSKGATFCSEKREINVESFIPKFAT</sequence>
<keyword evidence="2" id="KW-1185">Reference proteome</keyword>
<evidence type="ECO:0000313" key="1">
    <source>
        <dbReference type="EMBL" id="CAG8503446.1"/>
    </source>
</evidence>
<dbReference type="EMBL" id="CAJVQB010000713">
    <property type="protein sequence ID" value="CAG8503446.1"/>
    <property type="molecule type" value="Genomic_DNA"/>
</dbReference>
<proteinExistence type="predicted"/>
<evidence type="ECO:0000313" key="2">
    <source>
        <dbReference type="Proteomes" id="UP000789901"/>
    </source>
</evidence>
<name>A0ABM8W1V5_GIGMA</name>
<accession>A0ABM8W1V5</accession>
<dbReference type="Proteomes" id="UP000789901">
    <property type="component" value="Unassembled WGS sequence"/>
</dbReference>